<organism evidence="1 2">
    <name type="scientific">candidate division WOR-1 bacterium RIFOXYB2_FULL_36_35</name>
    <dbReference type="NCBI Taxonomy" id="1802578"/>
    <lineage>
        <taxon>Bacteria</taxon>
        <taxon>Bacillati</taxon>
        <taxon>Saganbacteria</taxon>
    </lineage>
</organism>
<comment type="caution">
    <text evidence="1">The sequence shown here is derived from an EMBL/GenBank/DDBJ whole genome shotgun (WGS) entry which is preliminary data.</text>
</comment>
<dbReference type="Proteomes" id="UP000177905">
    <property type="component" value="Unassembled WGS sequence"/>
</dbReference>
<dbReference type="AlphaFoldDB" id="A0A1F4S7B3"/>
<name>A0A1F4S7B3_UNCSA</name>
<dbReference type="EMBL" id="MEUA01000010">
    <property type="protein sequence ID" value="OGC16312.1"/>
    <property type="molecule type" value="Genomic_DNA"/>
</dbReference>
<evidence type="ECO:0000313" key="2">
    <source>
        <dbReference type="Proteomes" id="UP000177905"/>
    </source>
</evidence>
<proteinExistence type="predicted"/>
<sequence>MIGAAGVIRGQSYIRMGQKMVYRAESIIVRNTGRNEFTSEGEFCDPVKIAENARLDNVCEAIQRAGLSMDFLGRIDLLNRIYDLPSDFRGDLLSVFSREERSTVTTALSQVLEKYPTSGKYFDLLQEIRSTPNFEVAADNLFLKLRPGDFAFSVSAIPFFLFPDKSEKIVDSGRLVREFPRLSWGKLGDVLKAQPQVGTVLSFEAFIDQVAMSVSTMDSRSLE</sequence>
<protein>
    <submittedName>
        <fullName evidence="1">Uncharacterized protein</fullName>
    </submittedName>
</protein>
<accession>A0A1F4S7B3</accession>
<reference evidence="1 2" key="1">
    <citation type="journal article" date="2016" name="Nat. Commun.">
        <title>Thousands of microbial genomes shed light on interconnected biogeochemical processes in an aquifer system.</title>
        <authorList>
            <person name="Anantharaman K."/>
            <person name="Brown C.T."/>
            <person name="Hug L.A."/>
            <person name="Sharon I."/>
            <person name="Castelle C.J."/>
            <person name="Probst A.J."/>
            <person name="Thomas B.C."/>
            <person name="Singh A."/>
            <person name="Wilkins M.J."/>
            <person name="Karaoz U."/>
            <person name="Brodie E.L."/>
            <person name="Williams K.H."/>
            <person name="Hubbard S.S."/>
            <person name="Banfield J.F."/>
        </authorList>
    </citation>
    <scope>NUCLEOTIDE SEQUENCE [LARGE SCALE GENOMIC DNA]</scope>
</reference>
<evidence type="ECO:0000313" key="1">
    <source>
        <dbReference type="EMBL" id="OGC16312.1"/>
    </source>
</evidence>
<gene>
    <name evidence="1" type="ORF">A2290_04360</name>
</gene>